<feature type="transmembrane region" description="Helical" evidence="2">
    <location>
        <begin position="133"/>
        <end position="155"/>
    </location>
</feature>
<dbReference type="AlphaFoldDB" id="A0A0D3GY71"/>
<feature type="signal peptide" evidence="3">
    <location>
        <begin position="1"/>
        <end position="28"/>
    </location>
</feature>
<keyword evidence="2" id="KW-1133">Transmembrane helix</keyword>
<feature type="chain" id="PRO_5002262994" evidence="3">
    <location>
        <begin position="29"/>
        <end position="273"/>
    </location>
</feature>
<dbReference type="EnsemblPlants" id="OBART08G08330.1">
    <property type="protein sequence ID" value="OBART08G08330.1"/>
    <property type="gene ID" value="OBART08G08330"/>
</dbReference>
<accession>A0A0D3GY71</accession>
<dbReference type="HOGENOM" id="CLU_059466_0_0_1"/>
<reference evidence="4" key="2">
    <citation type="submission" date="2015-03" db="UniProtKB">
        <authorList>
            <consortium name="EnsemblPlants"/>
        </authorList>
    </citation>
    <scope>IDENTIFICATION</scope>
</reference>
<organism evidence="4">
    <name type="scientific">Oryza barthii</name>
    <dbReference type="NCBI Taxonomy" id="65489"/>
    <lineage>
        <taxon>Eukaryota</taxon>
        <taxon>Viridiplantae</taxon>
        <taxon>Streptophyta</taxon>
        <taxon>Embryophyta</taxon>
        <taxon>Tracheophyta</taxon>
        <taxon>Spermatophyta</taxon>
        <taxon>Magnoliopsida</taxon>
        <taxon>Liliopsida</taxon>
        <taxon>Poales</taxon>
        <taxon>Poaceae</taxon>
        <taxon>BOP clade</taxon>
        <taxon>Oryzoideae</taxon>
        <taxon>Oryzeae</taxon>
        <taxon>Oryzinae</taxon>
        <taxon>Oryza</taxon>
    </lineage>
</organism>
<evidence type="ECO:0000256" key="3">
    <source>
        <dbReference type="SAM" id="SignalP"/>
    </source>
</evidence>
<keyword evidence="2" id="KW-0472">Membrane</keyword>
<sequence>MSQTLFLQFQKGFLALSLFLLLTLASQATWCDAERSHAINGARLRPHLQFEELHVTDGKKLGQAADTDTDTDTDSHKHHDEVKVPMRMVIAHKGGGRGGGVGGGVGGPDTRPVHNGRSNAAAMPAPAKATASVLALAFACAIIMKSFLALFLLLLTFASHGTWCAAAADRSHRITTAHLRPHLHVEELHGKKLMEIQVPRKLGHEVKVPKRMAIAHKGGSAGAAAAAGAGGGGVSESRPRNGKNGAATLPAPATTSILALAITCAAVLSSFSF</sequence>
<evidence type="ECO:0000256" key="1">
    <source>
        <dbReference type="SAM" id="MobiDB-lite"/>
    </source>
</evidence>
<dbReference type="PaxDb" id="65489-OBART08G08330.1"/>
<dbReference type="Proteomes" id="UP000026960">
    <property type="component" value="Chromosome 8"/>
</dbReference>
<feature type="region of interest" description="Disordered" evidence="1">
    <location>
        <begin position="61"/>
        <end position="80"/>
    </location>
</feature>
<keyword evidence="3" id="KW-0732">Signal</keyword>
<evidence type="ECO:0000256" key="2">
    <source>
        <dbReference type="SAM" id="Phobius"/>
    </source>
</evidence>
<name>A0A0D3GY71_9ORYZ</name>
<proteinExistence type="predicted"/>
<evidence type="ECO:0000313" key="5">
    <source>
        <dbReference type="Proteomes" id="UP000026960"/>
    </source>
</evidence>
<dbReference type="Gramene" id="OBART08G08330.1">
    <property type="protein sequence ID" value="OBART08G08330.1"/>
    <property type="gene ID" value="OBART08G08330"/>
</dbReference>
<keyword evidence="2" id="KW-0812">Transmembrane</keyword>
<reference evidence="4" key="1">
    <citation type="journal article" date="2009" name="Rice">
        <title>De Novo Next Generation Sequencing of Plant Genomes.</title>
        <authorList>
            <person name="Rounsley S."/>
            <person name="Marri P.R."/>
            <person name="Yu Y."/>
            <person name="He R."/>
            <person name="Sisneros N."/>
            <person name="Goicoechea J.L."/>
            <person name="Lee S.J."/>
            <person name="Angelova A."/>
            <person name="Kudrna D."/>
            <person name="Luo M."/>
            <person name="Affourtit J."/>
            <person name="Desany B."/>
            <person name="Knight J."/>
            <person name="Niazi F."/>
            <person name="Egholm M."/>
            <person name="Wing R.A."/>
        </authorList>
    </citation>
    <scope>NUCLEOTIDE SEQUENCE [LARGE SCALE GENOMIC DNA]</scope>
    <source>
        <strain evidence="4">cv. IRGC 105608</strain>
    </source>
</reference>
<protein>
    <submittedName>
        <fullName evidence="4">Uncharacterized protein</fullName>
    </submittedName>
</protein>
<keyword evidence="5" id="KW-1185">Reference proteome</keyword>
<dbReference type="eggNOG" id="ENOG502R3QQ">
    <property type="taxonomic scope" value="Eukaryota"/>
</dbReference>
<evidence type="ECO:0000313" key="4">
    <source>
        <dbReference type="EnsemblPlants" id="OBART08G08330.1"/>
    </source>
</evidence>
<feature type="transmembrane region" description="Helical" evidence="2">
    <location>
        <begin position="247"/>
        <end position="271"/>
    </location>
</feature>